<gene>
    <name evidence="9" type="ORF">CHO01_22670</name>
    <name evidence="10" type="ORF">HNR08_003333</name>
</gene>
<dbReference type="RefSeq" id="WP_146838006.1">
    <property type="nucleotide sequence ID" value="NZ_BJVQ01000031.1"/>
</dbReference>
<protein>
    <submittedName>
        <fullName evidence="9">Secretion system protein</fullName>
    </submittedName>
    <submittedName>
        <fullName evidence="10">Type IV pilus assembly protein PilC</fullName>
    </submittedName>
</protein>
<dbReference type="Pfam" id="PF00482">
    <property type="entry name" value="T2SSF"/>
    <property type="match status" value="2"/>
</dbReference>
<keyword evidence="11" id="KW-1185">Reference proteome</keyword>
<evidence type="ECO:0000313" key="10">
    <source>
        <dbReference type="EMBL" id="MBB5474597.1"/>
    </source>
</evidence>
<proteinExistence type="inferred from homology"/>
<evidence type="ECO:0000256" key="3">
    <source>
        <dbReference type="ARBA" id="ARBA00022475"/>
    </source>
</evidence>
<dbReference type="InterPro" id="IPR018076">
    <property type="entry name" value="T2SS_GspF_dom"/>
</dbReference>
<dbReference type="Proteomes" id="UP000321723">
    <property type="component" value="Unassembled WGS sequence"/>
</dbReference>
<evidence type="ECO:0000256" key="7">
    <source>
        <dbReference type="SAM" id="Phobius"/>
    </source>
</evidence>
<keyword evidence="6 7" id="KW-0472">Membrane</keyword>
<evidence type="ECO:0000259" key="8">
    <source>
        <dbReference type="Pfam" id="PF00482"/>
    </source>
</evidence>
<dbReference type="Proteomes" id="UP000564629">
    <property type="component" value="Unassembled WGS sequence"/>
</dbReference>
<evidence type="ECO:0000256" key="6">
    <source>
        <dbReference type="ARBA" id="ARBA00023136"/>
    </source>
</evidence>
<dbReference type="InterPro" id="IPR003004">
    <property type="entry name" value="GspF/PilC"/>
</dbReference>
<feature type="domain" description="Type II secretion system protein GspF" evidence="8">
    <location>
        <begin position="270"/>
        <end position="391"/>
    </location>
</feature>
<feature type="transmembrane region" description="Helical" evidence="7">
    <location>
        <begin position="215"/>
        <end position="234"/>
    </location>
</feature>
<evidence type="ECO:0000313" key="12">
    <source>
        <dbReference type="Proteomes" id="UP000564629"/>
    </source>
</evidence>
<dbReference type="OrthoDB" id="9805682at2"/>
<dbReference type="PRINTS" id="PR00812">
    <property type="entry name" value="BCTERIALGSPF"/>
</dbReference>
<name>A0A511FD48_9CELL</name>
<keyword evidence="3" id="KW-1003">Cell membrane</keyword>
<sequence>MPQFDVRYLVDGAIVRESVTADDLDEVHAGAKVRGHQVLSAKKIGSGLQMQIGGPKRVKPAELTQFVRMFATVVAADLPVLQALRMMACETDHPTLASAIDAVAADLENGSSLAEGFARHPSVFPPQLVTTVEAAETGGFLDRALLAVAETLEDQGQLASDVKQASTYPVVVLFVGVLASVGMSIFLLPRFATMFDDLGGELPLPTRIALGMSDVMTWLAPLGGVAGFAGWFWWRRNKHLKKVRAVVDPLKLRLPVFGPIMRKIAVSRVTRTLALLLDAGVPQLQAIPKAAPTANNLAVERALLAAGEYVALGEDLSKHLSDGDVIPGLVSQMLAAGEKVGKPGEMLERVSRFYHSAVTRATKQLSSAIEPVLIVVVGLMVGFQILAIYMPMFSMFDLIG</sequence>
<reference evidence="10 12" key="2">
    <citation type="submission" date="2020-08" db="EMBL/GenBank/DDBJ databases">
        <title>Sequencing the genomes of 1000 actinobacteria strains.</title>
        <authorList>
            <person name="Klenk H.-P."/>
        </authorList>
    </citation>
    <scope>NUCLEOTIDE SEQUENCE [LARGE SCALE GENOMIC DNA]</scope>
    <source>
        <strain evidence="10 12">DSM 9581</strain>
    </source>
</reference>
<evidence type="ECO:0000313" key="11">
    <source>
        <dbReference type="Proteomes" id="UP000321723"/>
    </source>
</evidence>
<keyword evidence="5 7" id="KW-1133">Transmembrane helix</keyword>
<evidence type="ECO:0000256" key="2">
    <source>
        <dbReference type="ARBA" id="ARBA00005745"/>
    </source>
</evidence>
<feature type="domain" description="Type II secretion system protein GspF" evidence="8">
    <location>
        <begin position="66"/>
        <end position="189"/>
    </location>
</feature>
<dbReference type="PANTHER" id="PTHR30012:SF0">
    <property type="entry name" value="TYPE II SECRETION SYSTEM PROTEIN F-RELATED"/>
    <property type="match status" value="1"/>
</dbReference>
<organism evidence="9 11">
    <name type="scientific">Cellulomonas hominis</name>
    <dbReference type="NCBI Taxonomy" id="156981"/>
    <lineage>
        <taxon>Bacteria</taxon>
        <taxon>Bacillati</taxon>
        <taxon>Actinomycetota</taxon>
        <taxon>Actinomycetes</taxon>
        <taxon>Micrococcales</taxon>
        <taxon>Cellulomonadaceae</taxon>
        <taxon>Cellulomonas</taxon>
    </lineage>
</organism>
<comment type="caution">
    <text evidence="9">The sequence shown here is derived from an EMBL/GenBank/DDBJ whole genome shotgun (WGS) entry which is preliminary data.</text>
</comment>
<dbReference type="GO" id="GO:0005886">
    <property type="term" value="C:plasma membrane"/>
    <property type="evidence" value="ECO:0007669"/>
    <property type="project" value="UniProtKB-SubCell"/>
</dbReference>
<feature type="transmembrane region" description="Helical" evidence="7">
    <location>
        <begin position="372"/>
        <end position="392"/>
    </location>
</feature>
<dbReference type="EMBL" id="JACHDN010000001">
    <property type="protein sequence ID" value="MBB5474597.1"/>
    <property type="molecule type" value="Genomic_DNA"/>
</dbReference>
<comment type="subcellular location">
    <subcellularLocation>
        <location evidence="1">Cell membrane</location>
        <topology evidence="1">Multi-pass membrane protein</topology>
    </subcellularLocation>
</comment>
<dbReference type="PANTHER" id="PTHR30012">
    <property type="entry name" value="GENERAL SECRETION PATHWAY PROTEIN"/>
    <property type="match status" value="1"/>
</dbReference>
<evidence type="ECO:0000256" key="1">
    <source>
        <dbReference type="ARBA" id="ARBA00004651"/>
    </source>
</evidence>
<dbReference type="InterPro" id="IPR042094">
    <property type="entry name" value="T2SS_GspF_sf"/>
</dbReference>
<reference evidence="9 11" key="1">
    <citation type="submission" date="2019-07" db="EMBL/GenBank/DDBJ databases">
        <title>Whole genome shotgun sequence of Cellulomonas hominis NBRC 16055.</title>
        <authorList>
            <person name="Hosoyama A."/>
            <person name="Uohara A."/>
            <person name="Ohji S."/>
            <person name="Ichikawa N."/>
        </authorList>
    </citation>
    <scope>NUCLEOTIDE SEQUENCE [LARGE SCALE GENOMIC DNA]</scope>
    <source>
        <strain evidence="9 11">NBRC 16055</strain>
    </source>
</reference>
<feature type="transmembrane region" description="Helical" evidence="7">
    <location>
        <begin position="170"/>
        <end position="195"/>
    </location>
</feature>
<evidence type="ECO:0000256" key="5">
    <source>
        <dbReference type="ARBA" id="ARBA00022989"/>
    </source>
</evidence>
<comment type="similarity">
    <text evidence="2">Belongs to the GSP F family.</text>
</comment>
<dbReference type="AlphaFoldDB" id="A0A511FD48"/>
<evidence type="ECO:0000256" key="4">
    <source>
        <dbReference type="ARBA" id="ARBA00022692"/>
    </source>
</evidence>
<evidence type="ECO:0000313" key="9">
    <source>
        <dbReference type="EMBL" id="GEL47151.1"/>
    </source>
</evidence>
<accession>A0A511FD48</accession>
<keyword evidence="4 7" id="KW-0812">Transmembrane</keyword>
<dbReference type="EMBL" id="BJVQ01000031">
    <property type="protein sequence ID" value="GEL47151.1"/>
    <property type="molecule type" value="Genomic_DNA"/>
</dbReference>
<dbReference type="Gene3D" id="1.20.81.30">
    <property type="entry name" value="Type II secretion system (T2SS), domain F"/>
    <property type="match status" value="2"/>
</dbReference>